<protein>
    <submittedName>
        <fullName evidence="2">DUF4132 domain-containing protein</fullName>
    </submittedName>
</protein>
<proteinExistence type="predicted"/>
<dbReference type="Pfam" id="PF13569">
    <property type="entry name" value="DUF4132"/>
    <property type="match status" value="1"/>
</dbReference>
<sequence length="1108" mass="119700">MRDDVTGFPFPDEDTFVLPDAWRALAYPRRAGGRREATAPHPDAGELVARRLRETADRVERLLAAPGSDPRLVAAVRAHRGGTPDPLGAAVLAAVAVSFEVPKGVFVDTWAADHGVTFAALAAVAYFRITSDGTEYTGYGRDELLLRADYHRVDAWYARPHFADRTRELLAAADEETYRRTVDALAGQRTDERTRVAVTYLVPDERAWSTECTSGPPSEDEQLRAMLLASLHSPAQLAHFGDRVRLAWDGWRPPLVASLAQGTGPAFAPLLAPLLEYDHEGEFASALVELPTDDAFGILLAHAERKHVRPHLLAALRRYPVRALRLVGAAACGSGRAAANAGYLLAGHVRAHPALAAAVLPELAELSKDVAARVETLLSGADRAPDAPVEALPAVLVSPPWAGRSKPAKARVAAEVTVPAPRVAWAAGEREEWASAFGGYRGGRRDWSPEIRLLQRGGTLPDIRDSRLFVDGPEDEVRPLLADWAPDDWWDGERRLRPVAARHGLHAVPVLLRGTAQRPATLGPLLLPYLHVDVAGRLCDWLTRLKTVRKLARAWLTRHGLAAVPYLVPHAVGPVGRERTGAGQALRLLTAAHGDAAVLEAAAGCGPEAGGIVADLLAADPLASALPARVPVVGDWADPALLPQLMLTDGGAVPAEAAGHALTMLALSRPGEVYPGVDVLTAHCTADSLAAFAWGVFEQWRFNGMPAKESWALHALGWLGDDDTVRRLTPVLRAWPGEGAHHRAVEGLDVLATIGTDLALAHLHGISQRAPFKAITARAREKISEVAEGLGLTREQLGDRLVPDLGLAADGTTVIDYGTRRFTVGFDERLRPLLRDADGKLRKALPAPAAGDDPELAPAERKRFAALKKDARAVAADQLTRLEAAMVAQRAWAAADFRQLFVAHPLLSHLVRRLVWLRELDGAVTAFRVTAQGAFTDVHDDALPLPGEARVRLAHPLRLGGDVTAWARLFSGHGILQPFPQLARPVHALTAEEADGHRLTRFEGVRVPVGELLGLTRRGWERGAPQDAGVERWFFRRVDDDRCLVVALDPGIAVGMVEHRGDQTFRTVWLDDGPGDYHPRHAHRLRLGDVDPVIASELLTDLTAVTTP</sequence>
<dbReference type="InterPro" id="IPR025406">
    <property type="entry name" value="DUF4132"/>
</dbReference>
<dbReference type="EMBL" id="JBHTEB010000001">
    <property type="protein sequence ID" value="MFD0317088.1"/>
    <property type="molecule type" value="Genomic_DNA"/>
</dbReference>
<dbReference type="Proteomes" id="UP001597023">
    <property type="component" value="Unassembled WGS sequence"/>
</dbReference>
<name>A0ABW2WG64_9ACTN</name>
<comment type="caution">
    <text evidence="2">The sequence shown here is derived from an EMBL/GenBank/DDBJ whole genome shotgun (WGS) entry which is preliminary data.</text>
</comment>
<keyword evidence="3" id="KW-1185">Reference proteome</keyword>
<reference evidence="3" key="1">
    <citation type="journal article" date="2019" name="Int. J. Syst. Evol. Microbiol.">
        <title>The Global Catalogue of Microorganisms (GCM) 10K type strain sequencing project: providing services to taxonomists for standard genome sequencing and annotation.</title>
        <authorList>
            <consortium name="The Broad Institute Genomics Platform"/>
            <consortium name="The Broad Institute Genome Sequencing Center for Infectious Disease"/>
            <person name="Wu L."/>
            <person name="Ma J."/>
        </authorList>
    </citation>
    <scope>NUCLEOTIDE SEQUENCE [LARGE SCALE GENOMIC DNA]</scope>
    <source>
        <strain evidence="3">CGMCC 4.7400</strain>
    </source>
</reference>
<accession>A0ABW2WG64</accession>
<dbReference type="RefSeq" id="WP_381612103.1">
    <property type="nucleotide sequence ID" value="NZ_JBHTEB010000001.1"/>
</dbReference>
<feature type="domain" description="DUF4132" evidence="1">
    <location>
        <begin position="839"/>
        <end position="1020"/>
    </location>
</feature>
<organism evidence="2 3">
    <name type="scientific">Streptomyces flavalbus</name>
    <dbReference type="NCBI Taxonomy" id="2665155"/>
    <lineage>
        <taxon>Bacteria</taxon>
        <taxon>Bacillati</taxon>
        <taxon>Actinomycetota</taxon>
        <taxon>Actinomycetes</taxon>
        <taxon>Kitasatosporales</taxon>
        <taxon>Streptomycetaceae</taxon>
        <taxon>Streptomyces</taxon>
    </lineage>
</organism>
<evidence type="ECO:0000259" key="1">
    <source>
        <dbReference type="Pfam" id="PF13569"/>
    </source>
</evidence>
<evidence type="ECO:0000313" key="3">
    <source>
        <dbReference type="Proteomes" id="UP001597023"/>
    </source>
</evidence>
<gene>
    <name evidence="2" type="ORF">ACFQZ6_23290</name>
</gene>
<evidence type="ECO:0000313" key="2">
    <source>
        <dbReference type="EMBL" id="MFD0317088.1"/>
    </source>
</evidence>